<reference evidence="3 4" key="1">
    <citation type="submission" date="2019-08" db="EMBL/GenBank/DDBJ databases">
        <authorList>
            <person name="Hu J."/>
        </authorList>
    </citation>
    <scope>NUCLEOTIDE SEQUENCE [LARGE SCALE GENOMIC DNA]</scope>
    <source>
        <strain evidence="3 4">NEAU-184</strain>
    </source>
</reference>
<name>A0A5S4UYZ8_9MICO</name>
<keyword evidence="2" id="KW-1133">Transmembrane helix</keyword>
<dbReference type="RefSeq" id="WP_148734443.1">
    <property type="nucleotide sequence ID" value="NZ_VSSB01000002.1"/>
</dbReference>
<evidence type="ECO:0000256" key="2">
    <source>
        <dbReference type="SAM" id="Phobius"/>
    </source>
</evidence>
<comment type="caution">
    <text evidence="3">The sequence shown here is derived from an EMBL/GenBank/DDBJ whole genome shotgun (WGS) entry which is preliminary data.</text>
</comment>
<evidence type="ECO:0008006" key="5">
    <source>
        <dbReference type="Google" id="ProtNLM"/>
    </source>
</evidence>
<dbReference type="AlphaFoldDB" id="A0A5S4UYZ8"/>
<proteinExistence type="predicted"/>
<dbReference type="Proteomes" id="UP000325243">
    <property type="component" value="Unassembled WGS sequence"/>
</dbReference>
<keyword evidence="4" id="KW-1185">Reference proteome</keyword>
<organism evidence="3 4">
    <name type="scientific">Agromyces mariniharenae</name>
    <dbReference type="NCBI Taxonomy" id="2604423"/>
    <lineage>
        <taxon>Bacteria</taxon>
        <taxon>Bacillati</taxon>
        <taxon>Actinomycetota</taxon>
        <taxon>Actinomycetes</taxon>
        <taxon>Micrococcales</taxon>
        <taxon>Microbacteriaceae</taxon>
        <taxon>Agromyces</taxon>
    </lineage>
</organism>
<evidence type="ECO:0000313" key="4">
    <source>
        <dbReference type="Proteomes" id="UP000325243"/>
    </source>
</evidence>
<feature type="region of interest" description="Disordered" evidence="1">
    <location>
        <begin position="127"/>
        <end position="146"/>
    </location>
</feature>
<dbReference type="EMBL" id="VSSB01000002">
    <property type="protein sequence ID" value="TYL50341.1"/>
    <property type="molecule type" value="Genomic_DNA"/>
</dbReference>
<feature type="transmembrane region" description="Helical" evidence="2">
    <location>
        <begin position="85"/>
        <end position="111"/>
    </location>
</feature>
<evidence type="ECO:0000256" key="1">
    <source>
        <dbReference type="SAM" id="MobiDB-lite"/>
    </source>
</evidence>
<accession>A0A5S4UYZ8</accession>
<protein>
    <recommendedName>
        <fullName evidence="5">J domain-containing protein</fullName>
    </recommendedName>
</protein>
<sequence length="252" mass="27173">MDPITARQVLRIFPDAPLTVELVERAYSEEYWARHPSRYQDPTQRREAEQWAATLATARQVLLQEAGTTDAAVAPPRKRGLSGGVIAGIVAGGVALLALITFGTIGAMNLLTQAATTAQETIEQELDERVSGGSDGSEGPDVSEDGVERYESSETYFAFPAALEFYLDGRYDADCSTDYAQGCWEAALFTESDCGTLQVQLGFSNDADALLPDVTDTMEFADVAADEAIPVVYGNDDYAYGWINQVTCLGSP</sequence>
<keyword evidence="2" id="KW-0472">Membrane</keyword>
<gene>
    <name evidence="3" type="ORF">FYC51_14095</name>
</gene>
<evidence type="ECO:0000313" key="3">
    <source>
        <dbReference type="EMBL" id="TYL50341.1"/>
    </source>
</evidence>
<keyword evidence="2" id="KW-0812">Transmembrane</keyword>